<feature type="transmembrane region" description="Helical" evidence="2">
    <location>
        <begin position="122"/>
        <end position="140"/>
    </location>
</feature>
<organism evidence="3 4">
    <name type="scientific">Penicillium brevicompactum</name>
    <dbReference type="NCBI Taxonomy" id="5074"/>
    <lineage>
        <taxon>Eukaryota</taxon>
        <taxon>Fungi</taxon>
        <taxon>Dikarya</taxon>
        <taxon>Ascomycota</taxon>
        <taxon>Pezizomycotina</taxon>
        <taxon>Eurotiomycetes</taxon>
        <taxon>Eurotiomycetidae</taxon>
        <taxon>Eurotiales</taxon>
        <taxon>Aspergillaceae</taxon>
        <taxon>Penicillium</taxon>
    </lineage>
</organism>
<proteinExistence type="predicted"/>
<gene>
    <name evidence="3" type="ORF">N7452_010528</name>
</gene>
<evidence type="ECO:0000256" key="2">
    <source>
        <dbReference type="SAM" id="Phobius"/>
    </source>
</evidence>
<feature type="compositionally biased region" description="Polar residues" evidence="1">
    <location>
        <begin position="335"/>
        <end position="345"/>
    </location>
</feature>
<accession>A0A9W9UBM9</accession>
<reference evidence="3" key="2">
    <citation type="journal article" date="2023" name="IMA Fungus">
        <title>Comparative genomic study of the Penicillium genus elucidates a diverse pangenome and 15 lateral gene transfer events.</title>
        <authorList>
            <person name="Petersen C."/>
            <person name="Sorensen T."/>
            <person name="Nielsen M.R."/>
            <person name="Sondergaard T.E."/>
            <person name="Sorensen J.L."/>
            <person name="Fitzpatrick D.A."/>
            <person name="Frisvad J.C."/>
            <person name="Nielsen K.L."/>
        </authorList>
    </citation>
    <scope>NUCLEOTIDE SEQUENCE</scope>
    <source>
        <strain evidence="3">IBT 35673</strain>
    </source>
</reference>
<protein>
    <submittedName>
        <fullName evidence="3">Uncharacterized protein</fullName>
    </submittedName>
</protein>
<reference evidence="3" key="1">
    <citation type="submission" date="2022-12" db="EMBL/GenBank/DDBJ databases">
        <authorList>
            <person name="Petersen C."/>
        </authorList>
    </citation>
    <scope>NUCLEOTIDE SEQUENCE</scope>
    <source>
        <strain evidence="3">IBT 35673</strain>
    </source>
</reference>
<name>A0A9W9UBM9_PENBR</name>
<feature type="region of interest" description="Disordered" evidence="1">
    <location>
        <begin position="332"/>
        <end position="351"/>
    </location>
</feature>
<evidence type="ECO:0000313" key="4">
    <source>
        <dbReference type="Proteomes" id="UP001147695"/>
    </source>
</evidence>
<keyword evidence="2" id="KW-0812">Transmembrane</keyword>
<feature type="transmembrane region" description="Helical" evidence="2">
    <location>
        <begin position="274"/>
        <end position="295"/>
    </location>
</feature>
<evidence type="ECO:0000256" key="1">
    <source>
        <dbReference type="SAM" id="MobiDB-lite"/>
    </source>
</evidence>
<dbReference type="AlphaFoldDB" id="A0A9W9UBM9"/>
<keyword evidence="2" id="KW-1133">Transmembrane helix</keyword>
<keyword evidence="2" id="KW-0472">Membrane</keyword>
<dbReference type="Proteomes" id="UP001147695">
    <property type="component" value="Unassembled WGS sequence"/>
</dbReference>
<sequence>MDNNTGSPLFIANEALCYYPISTIYNSCPRYLFYALLIASCVTRWTGWLADVFLGAAATYAGTAAIQTFIMVSSIQKPQDPGPVSIPWISANSSLLNEFPSLITERDHVLVSPASYELDADAVMAIVVTGYLVFLPLQCWSRILTHDRARNLLFYVWNALMLAGSICALVYAARTPKIPVQYMFCYPDIPPFGDTSNDGWQASWRTSTWNNSVWQTFSNISQWGQLGDICFNPCFNTTQILRQSTSLHSVTATDETEAPRSHGFWRAVLYSKRYIYSLIILCLILNCLLLTYRFLPYRSRVPSAQIVVIWKDRKRIWNSFKEEMQSAMRPVPIGSDSQQEDLTPTNKKKSPMTRIRPIFTRRFLRAFLHISVDAIILFGIIFSMIVSPFTIVAFVGWIEFQIYNDGPSQESPRQVGQWAYLVSIALLVISAGILTLKYKIASLTELENEIEHTKKHLNYLEKQKDEKSTADTFHLRGLRDQIKGS</sequence>
<dbReference type="EMBL" id="JAPZBQ010000005">
    <property type="protein sequence ID" value="KAJ5330138.1"/>
    <property type="molecule type" value="Genomic_DNA"/>
</dbReference>
<feature type="transmembrane region" description="Helical" evidence="2">
    <location>
        <begin position="418"/>
        <end position="436"/>
    </location>
</feature>
<evidence type="ECO:0000313" key="3">
    <source>
        <dbReference type="EMBL" id="KAJ5330138.1"/>
    </source>
</evidence>
<comment type="caution">
    <text evidence="3">The sequence shown here is derived from an EMBL/GenBank/DDBJ whole genome shotgun (WGS) entry which is preliminary data.</text>
</comment>
<feature type="transmembrane region" description="Helical" evidence="2">
    <location>
        <begin position="366"/>
        <end position="398"/>
    </location>
</feature>
<feature type="transmembrane region" description="Helical" evidence="2">
    <location>
        <begin position="152"/>
        <end position="173"/>
    </location>
</feature>